<sequence length="249" mass="27924">MALAAPECTKHPLRPSLPRQQAITFGCSVERSLLRWTPRRSAAKASHSLEKPVAIEDKPTPSSLHGGLLHRLSHNAQRSRDRLALWACVRWRDAVSHPSTNAAADELFVVGVWPRDLHWGAETPARELSPVFISRTGEEDSMNFTSFGLPLAARPLQTSIGRLPSNLLCGYLIGIGIAFLMPVLLSPSFLEHYRSDSDNVTVKFSYNFFLQLNRSFRNLVTTTMENVFRSQIGMPARNVFYNHITRSQS</sequence>
<feature type="transmembrane region" description="Helical" evidence="1">
    <location>
        <begin position="163"/>
        <end position="185"/>
    </location>
</feature>
<protein>
    <submittedName>
        <fullName evidence="2">Uncharacterized protein</fullName>
    </submittedName>
</protein>
<keyword evidence="1" id="KW-0812">Transmembrane</keyword>
<keyword evidence="1" id="KW-1133">Transmembrane helix</keyword>
<dbReference type="EMBL" id="JXJN01016435">
    <property type="status" value="NOT_ANNOTATED_CDS"/>
    <property type="molecule type" value="Genomic_DNA"/>
</dbReference>
<dbReference type="Proteomes" id="UP000092460">
    <property type="component" value="Unassembled WGS sequence"/>
</dbReference>
<organism evidence="2 3">
    <name type="scientific">Glossina palpalis gambiensis</name>
    <dbReference type="NCBI Taxonomy" id="67801"/>
    <lineage>
        <taxon>Eukaryota</taxon>
        <taxon>Metazoa</taxon>
        <taxon>Ecdysozoa</taxon>
        <taxon>Arthropoda</taxon>
        <taxon>Hexapoda</taxon>
        <taxon>Insecta</taxon>
        <taxon>Pterygota</taxon>
        <taxon>Neoptera</taxon>
        <taxon>Endopterygota</taxon>
        <taxon>Diptera</taxon>
        <taxon>Brachycera</taxon>
        <taxon>Muscomorpha</taxon>
        <taxon>Hippoboscoidea</taxon>
        <taxon>Glossinidae</taxon>
        <taxon>Glossina</taxon>
    </lineage>
</organism>
<reference evidence="3" key="1">
    <citation type="submission" date="2015-01" db="EMBL/GenBank/DDBJ databases">
        <authorList>
            <person name="Aksoy S."/>
            <person name="Warren W."/>
            <person name="Wilson R.K."/>
        </authorList>
    </citation>
    <scope>NUCLEOTIDE SEQUENCE [LARGE SCALE GENOMIC DNA]</scope>
    <source>
        <strain evidence="3">IAEA</strain>
    </source>
</reference>
<proteinExistence type="predicted"/>
<dbReference type="VEuPathDB" id="VectorBase:GPPI034000"/>
<name>A0A1B0BLL1_9MUSC</name>
<dbReference type="AlphaFoldDB" id="A0A1B0BLL1"/>
<dbReference type="EnsemblMetazoa" id="GPPI034000-RA">
    <property type="protein sequence ID" value="GPPI034000-PA"/>
    <property type="gene ID" value="GPPI034000"/>
</dbReference>
<evidence type="ECO:0000313" key="3">
    <source>
        <dbReference type="Proteomes" id="UP000092460"/>
    </source>
</evidence>
<keyword evidence="1" id="KW-0472">Membrane</keyword>
<accession>A0A1B0BLL1</accession>
<evidence type="ECO:0000256" key="1">
    <source>
        <dbReference type="SAM" id="Phobius"/>
    </source>
</evidence>
<keyword evidence="3" id="KW-1185">Reference proteome</keyword>
<reference evidence="2" key="2">
    <citation type="submission" date="2020-05" db="UniProtKB">
        <authorList>
            <consortium name="EnsemblMetazoa"/>
        </authorList>
    </citation>
    <scope>IDENTIFICATION</scope>
    <source>
        <strain evidence="2">IAEA</strain>
    </source>
</reference>
<evidence type="ECO:0000313" key="2">
    <source>
        <dbReference type="EnsemblMetazoa" id="GPPI034000-PA"/>
    </source>
</evidence>